<feature type="transmembrane region" description="Helical" evidence="6">
    <location>
        <begin position="87"/>
        <end position="104"/>
    </location>
</feature>
<dbReference type="EMBL" id="JAOQNS010000012">
    <property type="protein sequence ID" value="MCW2309469.1"/>
    <property type="molecule type" value="Genomic_DNA"/>
</dbReference>
<evidence type="ECO:0000256" key="3">
    <source>
        <dbReference type="ARBA" id="ARBA00022692"/>
    </source>
</evidence>
<feature type="transmembrane region" description="Helical" evidence="6">
    <location>
        <begin position="46"/>
        <end position="66"/>
    </location>
</feature>
<feature type="transmembrane region" description="Helical" evidence="6">
    <location>
        <begin position="12"/>
        <end position="34"/>
    </location>
</feature>
<feature type="domain" description="EamA" evidence="7">
    <location>
        <begin position="161"/>
        <end position="289"/>
    </location>
</feature>
<dbReference type="Gene3D" id="1.10.3730.20">
    <property type="match status" value="2"/>
</dbReference>
<feature type="transmembrane region" description="Helical" evidence="6">
    <location>
        <begin position="218"/>
        <end position="239"/>
    </location>
</feature>
<feature type="transmembrane region" description="Helical" evidence="6">
    <location>
        <begin position="270"/>
        <end position="290"/>
    </location>
</feature>
<dbReference type="Pfam" id="PF00892">
    <property type="entry name" value="EamA"/>
    <property type="match status" value="2"/>
</dbReference>
<dbReference type="SUPFAM" id="SSF103481">
    <property type="entry name" value="Multidrug resistance efflux transporter EmrE"/>
    <property type="match status" value="2"/>
</dbReference>
<protein>
    <submittedName>
        <fullName evidence="8">Drug/metabolite transporter (DMT)-like permease</fullName>
    </submittedName>
</protein>
<keyword evidence="5 6" id="KW-0472">Membrane</keyword>
<organism evidence="8 9">
    <name type="scientific">Rhodobium gokarnense</name>
    <dbReference type="NCBI Taxonomy" id="364296"/>
    <lineage>
        <taxon>Bacteria</taxon>
        <taxon>Pseudomonadati</taxon>
        <taxon>Pseudomonadota</taxon>
        <taxon>Alphaproteobacteria</taxon>
        <taxon>Hyphomicrobiales</taxon>
        <taxon>Rhodobiaceae</taxon>
        <taxon>Rhodobium</taxon>
    </lineage>
</organism>
<comment type="similarity">
    <text evidence="2">Belongs to the drug/metabolite transporter (DMT) superfamily. 10 TMS drug/metabolite exporter (DME) (TC 2.A.7.3) family.</text>
</comment>
<dbReference type="PANTHER" id="PTHR22911:SF6">
    <property type="entry name" value="SOLUTE CARRIER FAMILY 35 MEMBER G1"/>
    <property type="match status" value="1"/>
</dbReference>
<dbReference type="Proteomes" id="UP001209755">
    <property type="component" value="Unassembled WGS sequence"/>
</dbReference>
<feature type="transmembrane region" description="Helical" evidence="6">
    <location>
        <begin position="190"/>
        <end position="212"/>
    </location>
</feature>
<feature type="transmembrane region" description="Helical" evidence="6">
    <location>
        <begin position="110"/>
        <end position="127"/>
    </location>
</feature>
<evidence type="ECO:0000313" key="9">
    <source>
        <dbReference type="Proteomes" id="UP001209755"/>
    </source>
</evidence>
<evidence type="ECO:0000256" key="4">
    <source>
        <dbReference type="ARBA" id="ARBA00022989"/>
    </source>
</evidence>
<evidence type="ECO:0000256" key="5">
    <source>
        <dbReference type="ARBA" id="ARBA00023136"/>
    </source>
</evidence>
<reference evidence="9" key="1">
    <citation type="submission" date="2023-07" db="EMBL/GenBank/DDBJ databases">
        <title>Genome sequencing of Purple Non-Sulfur Bacteria from various extreme environments.</title>
        <authorList>
            <person name="Mayer M."/>
        </authorList>
    </citation>
    <scope>NUCLEOTIDE SEQUENCE [LARGE SCALE GENOMIC DNA]</scope>
    <source>
        <strain evidence="9">DSM 17935</strain>
    </source>
</reference>
<sequence>MTTDTFRDTARGMLAMAGSAALVGVTTLIAKVLGVGEPGIAGLHPLQVSAGRFAFALLALLVVIALRPSARPDFVGARWRWHVGRSLCGWLGITSMFAAAARMPLAEATAISFLSPLVTMALAVLLLKESSEIRKWAGAALSMAGALILLQPGTEAFRPSAFLALAAAAFMGTEAIFIKRLSGSEPPLRILLINNAIGATVSALAAATVWTAPAPSQWMLLAALGTVMVSAQALFIQAMRLGDASLVIPVFYMVLVFAAVYDFLLFGVGLSLTALVGAALIVAGALFIALTTPSAAHRRRV</sequence>
<dbReference type="PANTHER" id="PTHR22911">
    <property type="entry name" value="ACYL-MALONYL CONDENSING ENZYME-RELATED"/>
    <property type="match status" value="1"/>
</dbReference>
<evidence type="ECO:0000256" key="1">
    <source>
        <dbReference type="ARBA" id="ARBA00004141"/>
    </source>
</evidence>
<name>A0ABT3HGL5_9HYPH</name>
<keyword evidence="3 6" id="KW-0812">Transmembrane</keyword>
<evidence type="ECO:0000313" key="8">
    <source>
        <dbReference type="EMBL" id="MCW2309469.1"/>
    </source>
</evidence>
<comment type="caution">
    <text evidence="8">The sequence shown here is derived from an EMBL/GenBank/DDBJ whole genome shotgun (WGS) entry which is preliminary data.</text>
</comment>
<accession>A0ABT3HGL5</accession>
<dbReference type="InterPro" id="IPR037185">
    <property type="entry name" value="EmrE-like"/>
</dbReference>
<gene>
    <name evidence="8" type="ORF">M2319_003823</name>
</gene>
<feature type="domain" description="EamA" evidence="7">
    <location>
        <begin position="11"/>
        <end position="150"/>
    </location>
</feature>
<evidence type="ECO:0000256" key="6">
    <source>
        <dbReference type="SAM" id="Phobius"/>
    </source>
</evidence>
<proteinExistence type="inferred from homology"/>
<evidence type="ECO:0000259" key="7">
    <source>
        <dbReference type="Pfam" id="PF00892"/>
    </source>
</evidence>
<dbReference type="InterPro" id="IPR000620">
    <property type="entry name" value="EamA_dom"/>
</dbReference>
<feature type="transmembrane region" description="Helical" evidence="6">
    <location>
        <begin position="246"/>
        <end position="264"/>
    </location>
</feature>
<comment type="subcellular location">
    <subcellularLocation>
        <location evidence="1">Membrane</location>
        <topology evidence="1">Multi-pass membrane protein</topology>
    </subcellularLocation>
</comment>
<keyword evidence="9" id="KW-1185">Reference proteome</keyword>
<feature type="transmembrane region" description="Helical" evidence="6">
    <location>
        <begin position="160"/>
        <end position="178"/>
    </location>
</feature>
<dbReference type="RefSeq" id="WP_264603044.1">
    <property type="nucleotide sequence ID" value="NZ_JAOQNS010000012.1"/>
</dbReference>
<feature type="transmembrane region" description="Helical" evidence="6">
    <location>
        <begin position="136"/>
        <end position="154"/>
    </location>
</feature>
<keyword evidence="4 6" id="KW-1133">Transmembrane helix</keyword>
<evidence type="ECO:0000256" key="2">
    <source>
        <dbReference type="ARBA" id="ARBA00009853"/>
    </source>
</evidence>